<reference evidence="7 8" key="1">
    <citation type="journal article" date="2016" name="Front. Microbiol.">
        <title>Genomic Resource of Rice Seed Associated Bacteria.</title>
        <authorList>
            <person name="Midha S."/>
            <person name="Bansal K."/>
            <person name="Sharma S."/>
            <person name="Kumar N."/>
            <person name="Patil P.P."/>
            <person name="Chaudhry V."/>
            <person name="Patil P.B."/>
        </authorList>
    </citation>
    <scope>NUCLEOTIDE SEQUENCE [LARGE SCALE GENOMIC DNA]</scope>
    <source>
        <strain evidence="7 8">RSA13</strain>
    </source>
</reference>
<evidence type="ECO:0000259" key="6">
    <source>
        <dbReference type="Pfam" id="PF01292"/>
    </source>
</evidence>
<name>A0AB34VE32_9GAMM</name>
<dbReference type="GO" id="GO:0009055">
    <property type="term" value="F:electron transfer activity"/>
    <property type="evidence" value="ECO:0007669"/>
    <property type="project" value="InterPro"/>
</dbReference>
<comment type="caution">
    <text evidence="7">The sequence shown here is derived from an EMBL/GenBank/DDBJ whole genome shotgun (WGS) entry which is preliminary data.</text>
</comment>
<evidence type="ECO:0000256" key="2">
    <source>
        <dbReference type="ARBA" id="ARBA00022692"/>
    </source>
</evidence>
<dbReference type="RefSeq" id="WP_054633050.1">
    <property type="nucleotide sequence ID" value="NZ_CP116285.1"/>
</dbReference>
<keyword evidence="3 5" id="KW-1133">Transmembrane helix</keyword>
<feature type="transmembrane region" description="Helical" evidence="5">
    <location>
        <begin position="51"/>
        <end position="73"/>
    </location>
</feature>
<protein>
    <recommendedName>
        <fullName evidence="6">Cytochrome b561 bacterial/Ni-hydrogenase domain-containing protein</fullName>
    </recommendedName>
</protein>
<feature type="transmembrane region" description="Helical" evidence="5">
    <location>
        <begin position="159"/>
        <end position="181"/>
    </location>
</feature>
<evidence type="ECO:0000256" key="5">
    <source>
        <dbReference type="SAM" id="Phobius"/>
    </source>
</evidence>
<evidence type="ECO:0000313" key="7">
    <source>
        <dbReference type="EMBL" id="KTS96937.1"/>
    </source>
</evidence>
<comment type="subcellular location">
    <subcellularLocation>
        <location evidence="1">Membrane</location>
        <topology evidence="1">Multi-pass membrane protein</topology>
    </subcellularLocation>
</comment>
<dbReference type="GO" id="GO:0016020">
    <property type="term" value="C:membrane"/>
    <property type="evidence" value="ECO:0007669"/>
    <property type="project" value="UniProtKB-SubCell"/>
</dbReference>
<feature type="transmembrane region" description="Helical" evidence="5">
    <location>
        <begin position="113"/>
        <end position="139"/>
    </location>
</feature>
<dbReference type="AlphaFoldDB" id="A0AB34VE32"/>
<dbReference type="Proteomes" id="UP000072520">
    <property type="component" value="Unassembled WGS sequence"/>
</dbReference>
<dbReference type="InterPro" id="IPR011577">
    <property type="entry name" value="Cyt_b561_bac/Ni-Hgenase"/>
</dbReference>
<keyword evidence="2 5" id="KW-0812">Transmembrane</keyword>
<dbReference type="EMBL" id="LDSI01000017">
    <property type="protein sequence ID" value="KTS96937.1"/>
    <property type="molecule type" value="Genomic_DNA"/>
</dbReference>
<evidence type="ECO:0000256" key="1">
    <source>
        <dbReference type="ARBA" id="ARBA00004141"/>
    </source>
</evidence>
<gene>
    <name evidence="7" type="ORF">RSA13_12190</name>
</gene>
<dbReference type="Pfam" id="PF01292">
    <property type="entry name" value="Ni_hydr_CYTB"/>
    <property type="match status" value="1"/>
</dbReference>
<sequence length="207" mass="23609">MNMSYRQWLPHHDAPFFRRLHLFVAVLILSQIINSGFTEREALGGHSLETVITWFHILSGLLLIVAGFAMLIWMRMQRGLHWYFSWLTLDFRGIRDDLACLARMKLPDAHSGGIAATVQGLGVSALLVVACSGALWFLLNSTSFASPGLTHAVLHWHRFLTTFVEIYFYSHGAMGVLHILLSHDENKRTRRVADHRDNECNTVKRIK</sequence>
<feature type="domain" description="Cytochrome b561 bacterial/Ni-hydrogenase" evidence="6">
    <location>
        <begin position="15"/>
        <end position="184"/>
    </location>
</feature>
<organism evidence="7 8">
    <name type="scientific">Pantoea stewartii</name>
    <dbReference type="NCBI Taxonomy" id="66269"/>
    <lineage>
        <taxon>Bacteria</taxon>
        <taxon>Pseudomonadati</taxon>
        <taxon>Pseudomonadota</taxon>
        <taxon>Gammaproteobacteria</taxon>
        <taxon>Enterobacterales</taxon>
        <taxon>Erwiniaceae</taxon>
        <taxon>Pantoea</taxon>
    </lineage>
</organism>
<evidence type="ECO:0000256" key="4">
    <source>
        <dbReference type="ARBA" id="ARBA00023136"/>
    </source>
</evidence>
<evidence type="ECO:0000313" key="8">
    <source>
        <dbReference type="Proteomes" id="UP000072520"/>
    </source>
</evidence>
<accession>A0AB34VE32</accession>
<evidence type="ECO:0000256" key="3">
    <source>
        <dbReference type="ARBA" id="ARBA00022989"/>
    </source>
</evidence>
<keyword evidence="4 5" id="KW-0472">Membrane</keyword>
<proteinExistence type="predicted"/>